<evidence type="ECO:0000256" key="4">
    <source>
        <dbReference type="ARBA" id="ARBA00010617"/>
    </source>
</evidence>
<comment type="subcellular location">
    <subcellularLocation>
        <location evidence="3">Endoplasmic reticulum membrane</location>
        <topology evidence="3">Peripheral membrane protein</topology>
    </subcellularLocation>
    <subcellularLocation>
        <location evidence="2">Microsome membrane</location>
        <topology evidence="2">Peripheral membrane protein</topology>
    </subcellularLocation>
</comment>
<dbReference type="CDD" id="cd11056">
    <property type="entry name" value="CYP6-like"/>
    <property type="match status" value="1"/>
</dbReference>
<evidence type="ECO:0000256" key="13">
    <source>
        <dbReference type="PIRSR" id="PIRSR602401-1"/>
    </source>
</evidence>
<keyword evidence="17" id="KW-1185">Reference proteome</keyword>
<evidence type="ECO:0008006" key="18">
    <source>
        <dbReference type="Google" id="ProtNLM"/>
    </source>
</evidence>
<dbReference type="InterPro" id="IPR001128">
    <property type="entry name" value="Cyt_P450"/>
</dbReference>
<dbReference type="InterPro" id="IPR002401">
    <property type="entry name" value="Cyt_P450_E_grp-I"/>
</dbReference>
<dbReference type="Gene3D" id="1.10.630.10">
    <property type="entry name" value="Cytochrome P450"/>
    <property type="match status" value="1"/>
</dbReference>
<gene>
    <name evidence="16" type="ORF">ILUMI_26859</name>
</gene>
<name>A0A8K0C593_IGNLU</name>
<sequence>MYFLNFPIIISITILILLTLYKYSLKHFDYWKKKGVPYAKPLPLVGNFLQVLTFRSSIGHHLEYLYNKFDAPFFGVYLLNKPYLIVKSPELIKSILVTDFNSFPDRNIIFDEECDSILSQTLAFIRSSEWKPLRAKLTRVFSIAKMKNMINLITEAANEMNDYIERNKNKSFIEAKEVCSRYSTEVIASCAFGIKAHCFENENSEFRQIGRNMFGFNWRNAITQSSYLVAPGVAKFFKFSFFDRKVYDFMRKAFWTTFEERKKTNQKRNDLIDVINQIRKENTPEDNIKFEGDRAVAQAAIFYAAGFEPVSSCMAFVLYELCLHPDIQSKLRKEIKIVLSRYGELIYEAIQDLKYMEKVIFETLRKYPALPFLERISAEEYKIPDSDITLEKGTPIFIPMFGLYHDPKYYPEPQTFDPERFSDDGSENSLYQLAFGGGPRSCIGEKFGLMEIKIGLTRILSNYELERSENTPVPIEFETKCFLLVSKVGLPIKFKKIANLESHNHNR</sequence>
<accession>A0A8K0C593</accession>
<keyword evidence="12 15" id="KW-0472">Membrane</keyword>
<evidence type="ECO:0000256" key="11">
    <source>
        <dbReference type="ARBA" id="ARBA00023033"/>
    </source>
</evidence>
<keyword evidence="7" id="KW-0256">Endoplasmic reticulum</keyword>
<keyword evidence="15" id="KW-1133">Transmembrane helix</keyword>
<evidence type="ECO:0000256" key="8">
    <source>
        <dbReference type="ARBA" id="ARBA00022848"/>
    </source>
</evidence>
<dbReference type="PROSITE" id="PS00086">
    <property type="entry name" value="CYTOCHROME_P450"/>
    <property type="match status" value="1"/>
</dbReference>
<evidence type="ECO:0000256" key="9">
    <source>
        <dbReference type="ARBA" id="ARBA00023002"/>
    </source>
</evidence>
<dbReference type="Proteomes" id="UP000801492">
    <property type="component" value="Unassembled WGS sequence"/>
</dbReference>
<dbReference type="GO" id="GO:0016705">
    <property type="term" value="F:oxidoreductase activity, acting on paired donors, with incorporation or reduction of molecular oxygen"/>
    <property type="evidence" value="ECO:0007669"/>
    <property type="project" value="InterPro"/>
</dbReference>
<dbReference type="InterPro" id="IPR036396">
    <property type="entry name" value="Cyt_P450_sf"/>
</dbReference>
<dbReference type="PRINTS" id="PR00385">
    <property type="entry name" value="P450"/>
</dbReference>
<keyword evidence="10 13" id="KW-0408">Iron</keyword>
<keyword evidence="5 13" id="KW-0349">Heme</keyword>
<evidence type="ECO:0000256" key="10">
    <source>
        <dbReference type="ARBA" id="ARBA00023004"/>
    </source>
</evidence>
<protein>
    <recommendedName>
        <fullName evidence="18">Cytochrome P450</fullName>
    </recommendedName>
</protein>
<dbReference type="EMBL" id="VTPC01091189">
    <property type="protein sequence ID" value="KAF2879304.1"/>
    <property type="molecule type" value="Genomic_DNA"/>
</dbReference>
<comment type="cofactor">
    <cofactor evidence="1 13">
        <name>heme</name>
        <dbReference type="ChEBI" id="CHEBI:30413"/>
    </cofactor>
</comment>
<evidence type="ECO:0000313" key="17">
    <source>
        <dbReference type="Proteomes" id="UP000801492"/>
    </source>
</evidence>
<organism evidence="16 17">
    <name type="scientific">Ignelater luminosus</name>
    <name type="common">Cucubano</name>
    <name type="synonym">Pyrophorus luminosus</name>
    <dbReference type="NCBI Taxonomy" id="2038154"/>
    <lineage>
        <taxon>Eukaryota</taxon>
        <taxon>Metazoa</taxon>
        <taxon>Ecdysozoa</taxon>
        <taxon>Arthropoda</taxon>
        <taxon>Hexapoda</taxon>
        <taxon>Insecta</taxon>
        <taxon>Pterygota</taxon>
        <taxon>Neoptera</taxon>
        <taxon>Endopterygota</taxon>
        <taxon>Coleoptera</taxon>
        <taxon>Polyphaga</taxon>
        <taxon>Elateriformia</taxon>
        <taxon>Elateroidea</taxon>
        <taxon>Elateridae</taxon>
        <taxon>Agrypninae</taxon>
        <taxon>Pyrophorini</taxon>
        <taxon>Ignelater</taxon>
    </lineage>
</organism>
<reference evidence="16" key="1">
    <citation type="submission" date="2019-08" db="EMBL/GenBank/DDBJ databases">
        <title>The genome of the North American firefly Photinus pyralis.</title>
        <authorList>
            <consortium name="Photinus pyralis genome working group"/>
            <person name="Fallon T.R."/>
            <person name="Sander Lower S.E."/>
            <person name="Weng J.-K."/>
        </authorList>
    </citation>
    <scope>NUCLEOTIDE SEQUENCE</scope>
    <source>
        <strain evidence="16">TRF0915ILg1</strain>
        <tissue evidence="16">Whole body</tissue>
    </source>
</reference>
<dbReference type="PANTHER" id="PTHR24292:SF45">
    <property type="entry name" value="CYTOCHROME P450 6G1-RELATED"/>
    <property type="match status" value="1"/>
</dbReference>
<dbReference type="PANTHER" id="PTHR24292">
    <property type="entry name" value="CYTOCHROME P450"/>
    <property type="match status" value="1"/>
</dbReference>
<evidence type="ECO:0000256" key="7">
    <source>
        <dbReference type="ARBA" id="ARBA00022824"/>
    </source>
</evidence>
<proteinExistence type="inferred from homology"/>
<evidence type="ECO:0000256" key="5">
    <source>
        <dbReference type="ARBA" id="ARBA00022617"/>
    </source>
</evidence>
<dbReference type="AlphaFoldDB" id="A0A8K0C593"/>
<evidence type="ECO:0000256" key="14">
    <source>
        <dbReference type="RuleBase" id="RU000461"/>
    </source>
</evidence>
<keyword evidence="15" id="KW-0812">Transmembrane</keyword>
<dbReference type="GO" id="GO:0004497">
    <property type="term" value="F:monooxygenase activity"/>
    <property type="evidence" value="ECO:0007669"/>
    <property type="project" value="UniProtKB-KW"/>
</dbReference>
<evidence type="ECO:0000256" key="3">
    <source>
        <dbReference type="ARBA" id="ARBA00004406"/>
    </source>
</evidence>
<feature type="transmembrane region" description="Helical" evidence="15">
    <location>
        <begin position="6"/>
        <end position="24"/>
    </location>
</feature>
<dbReference type="GO" id="GO:0020037">
    <property type="term" value="F:heme binding"/>
    <property type="evidence" value="ECO:0007669"/>
    <property type="project" value="InterPro"/>
</dbReference>
<keyword evidence="9 14" id="KW-0560">Oxidoreductase</keyword>
<dbReference type="InterPro" id="IPR050476">
    <property type="entry name" value="Insect_CytP450_Detox"/>
</dbReference>
<evidence type="ECO:0000256" key="1">
    <source>
        <dbReference type="ARBA" id="ARBA00001971"/>
    </source>
</evidence>
<evidence type="ECO:0000313" key="16">
    <source>
        <dbReference type="EMBL" id="KAF2879304.1"/>
    </source>
</evidence>
<dbReference type="GO" id="GO:0005789">
    <property type="term" value="C:endoplasmic reticulum membrane"/>
    <property type="evidence" value="ECO:0007669"/>
    <property type="project" value="UniProtKB-SubCell"/>
</dbReference>
<comment type="similarity">
    <text evidence="4 14">Belongs to the cytochrome P450 family.</text>
</comment>
<keyword evidence="8" id="KW-0492">Microsome</keyword>
<dbReference type="PRINTS" id="PR00463">
    <property type="entry name" value="EP450I"/>
</dbReference>
<keyword evidence="11 14" id="KW-0503">Monooxygenase</keyword>
<keyword evidence="6 13" id="KW-0479">Metal-binding</keyword>
<comment type="caution">
    <text evidence="16">The sequence shown here is derived from an EMBL/GenBank/DDBJ whole genome shotgun (WGS) entry which is preliminary data.</text>
</comment>
<feature type="binding site" description="axial binding residue" evidence="13">
    <location>
        <position position="442"/>
    </location>
    <ligand>
        <name>heme</name>
        <dbReference type="ChEBI" id="CHEBI:30413"/>
    </ligand>
    <ligandPart>
        <name>Fe</name>
        <dbReference type="ChEBI" id="CHEBI:18248"/>
    </ligandPart>
</feature>
<dbReference type="InterPro" id="IPR017972">
    <property type="entry name" value="Cyt_P450_CS"/>
</dbReference>
<evidence type="ECO:0000256" key="12">
    <source>
        <dbReference type="ARBA" id="ARBA00023136"/>
    </source>
</evidence>
<dbReference type="OrthoDB" id="2789670at2759"/>
<dbReference type="GO" id="GO:0005506">
    <property type="term" value="F:iron ion binding"/>
    <property type="evidence" value="ECO:0007669"/>
    <property type="project" value="InterPro"/>
</dbReference>
<dbReference type="FunFam" id="1.10.630.10:FF:000042">
    <property type="entry name" value="Cytochrome P450"/>
    <property type="match status" value="1"/>
</dbReference>
<evidence type="ECO:0000256" key="2">
    <source>
        <dbReference type="ARBA" id="ARBA00004174"/>
    </source>
</evidence>
<evidence type="ECO:0000256" key="15">
    <source>
        <dbReference type="SAM" id="Phobius"/>
    </source>
</evidence>
<dbReference type="SUPFAM" id="SSF48264">
    <property type="entry name" value="Cytochrome P450"/>
    <property type="match status" value="1"/>
</dbReference>
<dbReference type="Pfam" id="PF00067">
    <property type="entry name" value="p450"/>
    <property type="match status" value="1"/>
</dbReference>
<evidence type="ECO:0000256" key="6">
    <source>
        <dbReference type="ARBA" id="ARBA00022723"/>
    </source>
</evidence>